<feature type="transmembrane region" description="Helical" evidence="1">
    <location>
        <begin position="63"/>
        <end position="84"/>
    </location>
</feature>
<evidence type="ECO:0000256" key="1">
    <source>
        <dbReference type="SAM" id="Phobius"/>
    </source>
</evidence>
<evidence type="ECO:0008006" key="4">
    <source>
        <dbReference type="Google" id="ProtNLM"/>
    </source>
</evidence>
<keyword evidence="3" id="KW-1185">Reference proteome</keyword>
<evidence type="ECO:0000313" key="3">
    <source>
        <dbReference type="Proteomes" id="UP001301731"/>
    </source>
</evidence>
<reference evidence="2 3" key="1">
    <citation type="submission" date="2023-10" db="EMBL/GenBank/DDBJ databases">
        <title>The genome sequence of Streptomyces sp. HUAS YS2.</title>
        <authorList>
            <person name="Mo P."/>
        </authorList>
    </citation>
    <scope>NUCLEOTIDE SEQUENCE [LARGE SCALE GENOMIC DNA]</scope>
    <source>
        <strain evidence="2 3">HUAS YS2</strain>
    </source>
</reference>
<dbReference type="EMBL" id="CP137573">
    <property type="protein sequence ID" value="WOX23125.1"/>
    <property type="molecule type" value="Genomic_DNA"/>
</dbReference>
<organism evidence="2 3">
    <name type="scientific">Streptomyces solicathayae</name>
    <dbReference type="NCBI Taxonomy" id="3081768"/>
    <lineage>
        <taxon>Bacteria</taxon>
        <taxon>Bacillati</taxon>
        <taxon>Actinomycetota</taxon>
        <taxon>Actinomycetes</taxon>
        <taxon>Kitasatosporales</taxon>
        <taxon>Streptomycetaceae</taxon>
        <taxon>Streptomyces</taxon>
    </lineage>
</organism>
<feature type="transmembrane region" description="Helical" evidence="1">
    <location>
        <begin position="91"/>
        <end position="114"/>
    </location>
</feature>
<gene>
    <name evidence="2" type="ORF">R2D22_17680</name>
</gene>
<dbReference type="Proteomes" id="UP001301731">
    <property type="component" value="Chromosome"/>
</dbReference>
<dbReference type="RefSeq" id="WP_318104679.1">
    <property type="nucleotide sequence ID" value="NZ_CP137573.1"/>
</dbReference>
<protein>
    <recommendedName>
        <fullName evidence="4">Integral membrane protein</fullName>
    </recommendedName>
</protein>
<keyword evidence="1" id="KW-1133">Transmembrane helix</keyword>
<proteinExistence type="predicted"/>
<evidence type="ECO:0000313" key="2">
    <source>
        <dbReference type="EMBL" id="WOX23125.1"/>
    </source>
</evidence>
<name>A0ABZ0LUE1_9ACTN</name>
<accession>A0ABZ0LUE1</accession>
<sequence length="182" mass="19114">MPLTIALAATLQLALAALFLVIPVTVWFTGAAAQRAAEAEVAAQGHPPEVLARHGIRFEEERWEFGFALSIGALLTALASLTLAAHGGARLASWIAEPLIFLVVGFITAGQVFAVKYTEAAFKRSEHPAARTVDAKAVIAAANSGFPRWLRALVLVRFPLATLGSLLVVALLATPSAAAYFG</sequence>
<keyword evidence="1" id="KW-0472">Membrane</keyword>
<feature type="transmembrane region" description="Helical" evidence="1">
    <location>
        <begin position="158"/>
        <end position="181"/>
    </location>
</feature>
<keyword evidence="1" id="KW-0812">Transmembrane</keyword>